<proteinExistence type="predicted"/>
<accession>A0A6J7WL40</accession>
<sequence>MTIVNLTPPYQQFYDDNGNPLSGGLVYSYTAGTLTPLATYTDQGGGTPNANPVVLDSAGRADIWLNNASSYKFIVKTSTGTTIRTVDNITPFNTASGLSVLGSIAANSIVGNNTGATAAPVALTATQAQANMINNLSVVAIDTAADYVPFYDTSGATAGKALASSIIPSGVTVKAWVFFTVSGGTYTAQASSGYTSFAKTATGKIEITWTATMASTNYMIMGCAGQGTSRPCVISQGAANTTTKSTIWITDLANTFDDPAYLGIAIIGT</sequence>
<dbReference type="EMBL" id="LR798233">
    <property type="protein sequence ID" value="CAB5212899.1"/>
    <property type="molecule type" value="Genomic_DNA"/>
</dbReference>
<organism evidence="1">
    <name type="scientific">uncultured Caudovirales phage</name>
    <dbReference type="NCBI Taxonomy" id="2100421"/>
    <lineage>
        <taxon>Viruses</taxon>
        <taxon>Duplodnaviria</taxon>
        <taxon>Heunggongvirae</taxon>
        <taxon>Uroviricota</taxon>
        <taxon>Caudoviricetes</taxon>
        <taxon>Peduoviridae</taxon>
        <taxon>Maltschvirus</taxon>
        <taxon>Maltschvirus maltsch</taxon>
    </lineage>
</organism>
<reference evidence="1" key="1">
    <citation type="submission" date="2020-05" db="EMBL/GenBank/DDBJ databases">
        <authorList>
            <person name="Chiriac C."/>
            <person name="Salcher M."/>
            <person name="Ghai R."/>
            <person name="Kavagutti S V."/>
        </authorList>
    </citation>
    <scope>NUCLEOTIDE SEQUENCE</scope>
</reference>
<evidence type="ECO:0000313" key="1">
    <source>
        <dbReference type="EMBL" id="CAB5212899.1"/>
    </source>
</evidence>
<gene>
    <name evidence="1" type="ORF">UFOVP191_61</name>
</gene>
<name>A0A6J7WL40_9CAUD</name>
<protein>
    <submittedName>
        <fullName evidence="1">Uncharacterized protein</fullName>
    </submittedName>
</protein>